<dbReference type="InterPro" id="IPR022648">
    <property type="entry name" value="Pr_cel_nuc_antig_N"/>
</dbReference>
<proteinExistence type="inferred from homology"/>
<keyword evidence="2 4" id="KW-0238">DNA-binding</keyword>
<dbReference type="Pfam" id="PF00705">
    <property type="entry name" value="PCNA_N"/>
    <property type="match status" value="2"/>
</dbReference>
<evidence type="ECO:0000313" key="9">
    <source>
        <dbReference type="Proteomes" id="UP001158576"/>
    </source>
</evidence>
<feature type="compositionally biased region" description="Basic and acidic residues" evidence="5">
    <location>
        <begin position="743"/>
        <end position="759"/>
    </location>
</feature>
<evidence type="ECO:0000313" key="8">
    <source>
        <dbReference type="EMBL" id="CAG5111607.1"/>
    </source>
</evidence>
<dbReference type="InterPro" id="IPR000730">
    <property type="entry name" value="Pr_cel_nuc_antig"/>
</dbReference>
<dbReference type="SUPFAM" id="SSF55979">
    <property type="entry name" value="DNA clamp"/>
    <property type="match status" value="4"/>
</dbReference>
<protein>
    <recommendedName>
        <fullName evidence="3">DNA sliding clamp PCNA</fullName>
    </recommendedName>
</protein>
<evidence type="ECO:0000259" key="7">
    <source>
        <dbReference type="Pfam" id="PF02747"/>
    </source>
</evidence>
<gene>
    <name evidence="8" type="ORF">OKIOD_LOCUS14661</name>
</gene>
<reference evidence="8 9" key="1">
    <citation type="submission" date="2021-04" db="EMBL/GenBank/DDBJ databases">
        <authorList>
            <person name="Bliznina A."/>
        </authorList>
    </citation>
    <scope>NUCLEOTIDE SEQUENCE [LARGE SCALE GENOMIC DNA]</scope>
</reference>
<accession>A0ABN7T618</accession>
<name>A0ABN7T618_OIKDI</name>
<dbReference type="EMBL" id="OU015567">
    <property type="protein sequence ID" value="CAG5111607.1"/>
    <property type="molecule type" value="Genomic_DNA"/>
</dbReference>
<evidence type="ECO:0000256" key="1">
    <source>
        <dbReference type="ARBA" id="ARBA00010462"/>
    </source>
</evidence>
<sequence length="798" mass="89536">MFEGTYNCAETLKRIVDAVLVLVPHVYVEISLSGISVQTMDSAQICLIQVVLRSDSFVGFRIDNPMTLGVNFDYLSKILKCAKASEVVSLACPGIDGKLSITLKDEATTACTEFECPLIYIDSEQIAIENQEFTCSISMPAQEFHRICNDFQNIGEIMTIKISPSKVELRAKGMYGTVSKTLSTSAQSSGMPHSIDISTSETIEQSFSLRYLCMFIKATCLSSRVNLQLGDGTPLIVTYEVQNVGSIKYFLASQVRVVFYLLNIVSCEVDIPTYGYRRMCEQFADISQRVRIQVDSDCARFSVGEGRCYVSLVPTTSNCKIVVKCDTPVDSYYRVEHLTLCLNAAGLSDRVTLKDSSAYKYIYWGIVVKFFLFLHLIAELFQLSTGPVMSILYRIKHIGYVFYSVMLFNCRRVCSGLEMGDSLMFECTFLTPKYIKLATEVIADFMRDGIWEVTQNGLSLQCKDDSRVTLLQIVFRRGAFSSFHTTKDGLLLGVKVKGMHEFLKCVPPDHSIQFSCDEHDYDNLMMKGQNKEGRSVKCLMHLVDLEIENLLVPPVVYSSTVRMPSLEFKRIITKLVLTSDTAEISCVPGSVTMFAVKKDKKMGDKTSRVNIVEVSDPLRPQNNISIDVSCPFKDTYTLRDASQTANLYSCCECKVIICGVCIDVMSDETRRDRVKCPQCNYFLAKGSFIHLPWVNAALQDVLALDDHCSLQEATISKLQASIANLEEEKNAERAAKSHQKAPKFKDENQEDALREDKVTPQKRKWLAISGVQSIKTIYKSTPFIPKKTNLKGDKHDSS</sequence>
<keyword evidence="3" id="KW-0539">Nucleus</keyword>
<feature type="region of interest" description="Disordered" evidence="5">
    <location>
        <begin position="729"/>
        <end position="760"/>
    </location>
</feature>
<comment type="subcellular location">
    <subcellularLocation>
        <location evidence="3">Nucleus</location>
    </subcellularLocation>
</comment>
<dbReference type="CDD" id="cd00577">
    <property type="entry name" value="PCNA"/>
    <property type="match status" value="1"/>
</dbReference>
<dbReference type="PRINTS" id="PR00339">
    <property type="entry name" value="PCNACYCLIN"/>
</dbReference>
<dbReference type="HAMAP" id="MF_00317">
    <property type="entry name" value="DNApol_clamp_arch"/>
    <property type="match status" value="1"/>
</dbReference>
<evidence type="ECO:0000256" key="4">
    <source>
        <dbReference type="RuleBase" id="RU003671"/>
    </source>
</evidence>
<dbReference type="NCBIfam" id="TIGR00590">
    <property type="entry name" value="pcna"/>
    <property type="match status" value="1"/>
</dbReference>
<keyword evidence="9" id="KW-1185">Reference proteome</keyword>
<dbReference type="InterPro" id="IPR046938">
    <property type="entry name" value="DNA_clamp_sf"/>
</dbReference>
<evidence type="ECO:0000256" key="3">
    <source>
        <dbReference type="RuleBase" id="RU000641"/>
    </source>
</evidence>
<evidence type="ECO:0000256" key="2">
    <source>
        <dbReference type="ARBA" id="ARBA00023125"/>
    </source>
</evidence>
<comment type="function">
    <text evidence="3">This protein is an auxiliary protein of DNA polymerase delta and is involved in the control of eukaryotic DNA replication by increasing the polymerase's processivity during elongation of the leading strand.</text>
</comment>
<dbReference type="Proteomes" id="UP001158576">
    <property type="component" value="Chromosome 2"/>
</dbReference>
<organism evidence="8 9">
    <name type="scientific">Oikopleura dioica</name>
    <name type="common">Tunicate</name>
    <dbReference type="NCBI Taxonomy" id="34765"/>
    <lineage>
        <taxon>Eukaryota</taxon>
        <taxon>Metazoa</taxon>
        <taxon>Chordata</taxon>
        <taxon>Tunicata</taxon>
        <taxon>Appendicularia</taxon>
        <taxon>Copelata</taxon>
        <taxon>Oikopleuridae</taxon>
        <taxon>Oikopleura</taxon>
    </lineage>
</organism>
<evidence type="ECO:0000256" key="5">
    <source>
        <dbReference type="SAM" id="MobiDB-lite"/>
    </source>
</evidence>
<feature type="domain" description="Proliferating cell nuclear antigen PCNA N-terminal" evidence="6">
    <location>
        <begin position="1"/>
        <end position="124"/>
    </location>
</feature>
<dbReference type="PANTHER" id="PTHR11352">
    <property type="entry name" value="PROLIFERATING CELL NUCLEAR ANTIGEN"/>
    <property type="match status" value="1"/>
</dbReference>
<comment type="similarity">
    <text evidence="1 4">Belongs to the PCNA family.</text>
</comment>
<dbReference type="Pfam" id="PF02747">
    <property type="entry name" value="PCNA_C"/>
    <property type="match status" value="1"/>
</dbReference>
<dbReference type="Gene3D" id="3.70.10.10">
    <property type="match status" value="3"/>
</dbReference>
<evidence type="ECO:0000259" key="6">
    <source>
        <dbReference type="Pfam" id="PF00705"/>
    </source>
</evidence>
<feature type="domain" description="Proliferating cell nuclear antigen PCNA N-terminal" evidence="6">
    <location>
        <begin position="424"/>
        <end position="546"/>
    </location>
</feature>
<dbReference type="InterPro" id="IPR022649">
    <property type="entry name" value="Pr_cel_nuc_antig_C"/>
</dbReference>
<keyword evidence="4" id="KW-0235">DNA replication</keyword>
<dbReference type="PANTHER" id="PTHR11352:SF0">
    <property type="entry name" value="PROLIFERATING CELL NUCLEAR ANTIGEN"/>
    <property type="match status" value="1"/>
</dbReference>
<feature type="domain" description="Proliferating cell nuclear antigen PCNA C-terminal" evidence="7">
    <location>
        <begin position="128"/>
        <end position="253"/>
    </location>
</feature>